<evidence type="ECO:0000256" key="3">
    <source>
        <dbReference type="ARBA" id="ARBA00035117"/>
    </source>
</evidence>
<evidence type="ECO:0000256" key="4">
    <source>
        <dbReference type="ARBA" id="ARBA00035127"/>
    </source>
</evidence>
<dbReference type="Pfam" id="PF10862">
    <property type="entry name" value="FcoT"/>
    <property type="match status" value="1"/>
</dbReference>
<sequence length="169" mass="19617">MHINNDDILLTQVLKPYKANCHYLKSAEVIKEGDPQHGGRVIGRCEFSIPESCYIDDTGHFNSVEFNICYNQMMYYVIAKSVKERLMASFQSWTMTDYWNKQLPDIYIVNFESSFRRAMQSSQFWGEIEFTNIRLRSGMMYIVTNCRYWDDKGGNCSGSVKLVIVNSPG</sequence>
<dbReference type="EMBL" id="LAHD01000101">
    <property type="protein sequence ID" value="PHJ98350.1"/>
    <property type="molecule type" value="Genomic_DNA"/>
</dbReference>
<name>A0A9Q5Z7V3_NOSLI</name>
<proteinExistence type="inferred from homology"/>
<dbReference type="InterPro" id="IPR043064">
    <property type="entry name" value="FcoT_ThioEstase_Rv0098-like_sf"/>
</dbReference>
<comment type="similarity">
    <text evidence="3">Belongs to the FcoT family.</text>
</comment>
<accession>A0A9Q5Z7V3</accession>
<organism evidence="8 9">
    <name type="scientific">Nostoc linckia z8</name>
    <dbReference type="NCBI Taxonomy" id="1628746"/>
    <lineage>
        <taxon>Bacteria</taxon>
        <taxon>Bacillati</taxon>
        <taxon>Cyanobacteriota</taxon>
        <taxon>Cyanophyceae</taxon>
        <taxon>Nostocales</taxon>
        <taxon>Nostocaceae</taxon>
        <taxon>Nostoc</taxon>
    </lineage>
</organism>
<comment type="caution">
    <text evidence="8">The sequence shown here is derived from an EMBL/GenBank/DDBJ whole genome shotgun (WGS) entry which is preliminary data.</text>
</comment>
<evidence type="ECO:0000313" key="9">
    <source>
        <dbReference type="Proteomes" id="UP000222310"/>
    </source>
</evidence>
<dbReference type="GO" id="GO:0006629">
    <property type="term" value="P:lipid metabolic process"/>
    <property type="evidence" value="ECO:0007669"/>
    <property type="project" value="UniProtKB-KW"/>
</dbReference>
<protein>
    <recommendedName>
        <fullName evidence="5">(2E)-enoyl-[ACP] glycyltransferase</fullName>
        <ecNumber evidence="4">4.3.2.11</ecNumber>
    </recommendedName>
    <alternativeName>
        <fullName evidence="6">(2E)-unsaturated fatty acyl-[ACP] glycyltransferase</fullName>
    </alternativeName>
</protein>
<evidence type="ECO:0000256" key="6">
    <source>
        <dbReference type="ARBA" id="ARBA00035448"/>
    </source>
</evidence>
<dbReference type="AlphaFoldDB" id="A0A9Q5Z7V3"/>
<evidence type="ECO:0000256" key="1">
    <source>
        <dbReference type="ARBA" id="ARBA00023098"/>
    </source>
</evidence>
<keyword evidence="2" id="KW-0456">Lyase</keyword>
<keyword evidence="1" id="KW-0443">Lipid metabolism</keyword>
<dbReference type="EC" id="4.3.2.11" evidence="4"/>
<evidence type="ECO:0000256" key="7">
    <source>
        <dbReference type="ARBA" id="ARBA00048742"/>
    </source>
</evidence>
<evidence type="ECO:0000313" key="8">
    <source>
        <dbReference type="EMBL" id="PHJ98350.1"/>
    </source>
</evidence>
<dbReference type="Proteomes" id="UP000222310">
    <property type="component" value="Unassembled WGS sequence"/>
</dbReference>
<dbReference type="GO" id="GO:0016829">
    <property type="term" value="F:lyase activity"/>
    <property type="evidence" value="ECO:0007669"/>
    <property type="project" value="UniProtKB-KW"/>
</dbReference>
<comment type="catalytic activity">
    <reaction evidence="7">
        <text>a (3R)-3-[(carboxymethyl)amino]fatty acid + holo-[ACP] + H(+) = a (2E)-enoyl-[ACP] + glycine + H2O</text>
        <dbReference type="Rhea" id="RHEA:74923"/>
        <dbReference type="Rhea" id="RHEA-COMP:9685"/>
        <dbReference type="Rhea" id="RHEA-COMP:9925"/>
        <dbReference type="ChEBI" id="CHEBI:15377"/>
        <dbReference type="ChEBI" id="CHEBI:15378"/>
        <dbReference type="ChEBI" id="CHEBI:57305"/>
        <dbReference type="ChEBI" id="CHEBI:64479"/>
        <dbReference type="ChEBI" id="CHEBI:78784"/>
        <dbReference type="ChEBI" id="CHEBI:193080"/>
        <dbReference type="EC" id="4.3.2.11"/>
    </reaction>
    <physiologicalReaction direction="right-to-left" evidence="7">
        <dbReference type="Rhea" id="RHEA:74925"/>
    </physiologicalReaction>
</comment>
<dbReference type="InterPro" id="IPR022598">
    <property type="entry name" value="FcoT_ThioEstase"/>
</dbReference>
<evidence type="ECO:0000256" key="5">
    <source>
        <dbReference type="ARBA" id="ARBA00035169"/>
    </source>
</evidence>
<dbReference type="Gene3D" id="3.10.129.30">
    <property type="entry name" value="Rv0098, thioesterase-like hot dog domain"/>
    <property type="match status" value="1"/>
</dbReference>
<evidence type="ECO:0000256" key="2">
    <source>
        <dbReference type="ARBA" id="ARBA00023239"/>
    </source>
</evidence>
<reference evidence="8 9" key="1">
    <citation type="submission" date="2015-02" db="EMBL/GenBank/DDBJ databases">
        <title>Nostoc linckia genome annotation.</title>
        <authorList>
            <person name="Zhou Z."/>
        </authorList>
    </citation>
    <scope>NUCLEOTIDE SEQUENCE [LARGE SCALE GENOMIC DNA]</scope>
    <source>
        <strain evidence="9">z8</strain>
    </source>
</reference>
<gene>
    <name evidence="8" type="ORF">VF08_27140</name>
</gene>